<dbReference type="EMBL" id="JAHBND010000247">
    <property type="protein sequence ID" value="MBS7672978.1"/>
    <property type="molecule type" value="Genomic_DNA"/>
</dbReference>
<dbReference type="GO" id="GO:0004352">
    <property type="term" value="F:glutamate dehydrogenase (NAD+) activity"/>
    <property type="evidence" value="ECO:0007669"/>
    <property type="project" value="InterPro"/>
</dbReference>
<dbReference type="GO" id="GO:0006538">
    <property type="term" value="P:L-glutamate catabolic process"/>
    <property type="evidence" value="ECO:0007669"/>
    <property type="project" value="InterPro"/>
</dbReference>
<dbReference type="InterPro" id="IPR007780">
    <property type="entry name" value="NAD_Glu_DH_bac"/>
</dbReference>
<dbReference type="PANTHER" id="PTHR43403">
    <property type="entry name" value="NAD-SPECIFIC GLUTAMATE DEHYDROGENASE"/>
    <property type="match status" value="1"/>
</dbReference>
<dbReference type="RefSeq" id="WP_213420861.1">
    <property type="nucleotide sequence ID" value="NZ_JAHBND010000247.1"/>
</dbReference>
<reference evidence="2" key="1">
    <citation type="submission" date="2021-05" db="EMBL/GenBank/DDBJ databases">
        <authorList>
            <person name="Stine C."/>
        </authorList>
    </citation>
    <scope>NUCLEOTIDE SEQUENCE</scope>
    <source>
        <strain evidence="2">TDS0091212</strain>
    </source>
</reference>
<evidence type="ECO:0000313" key="3">
    <source>
        <dbReference type="Proteomes" id="UP001196338"/>
    </source>
</evidence>
<feature type="non-terminal residue" evidence="2">
    <location>
        <position position="1"/>
    </location>
</feature>
<dbReference type="Pfam" id="PF05088">
    <property type="entry name" value="Bac_GDH_CD"/>
    <property type="match status" value="1"/>
</dbReference>
<evidence type="ECO:0000259" key="1">
    <source>
        <dbReference type="Pfam" id="PF05088"/>
    </source>
</evidence>
<feature type="domain" description="NAD-glutamate dehydrogenase catalytic" evidence="1">
    <location>
        <begin position="49"/>
        <end position="99"/>
    </location>
</feature>
<dbReference type="InterPro" id="IPR028971">
    <property type="entry name" value="NAD-GDH_cat"/>
</dbReference>
<dbReference type="AlphaFoldDB" id="A0AAW4KLH8"/>
<sequence>DLGDIASTLNNHTDIARELTRLFKTRFYLARKLTADDLEDKQQRLEQAILSALDDVQVLNEDRILRRYLDLIKATLRTNFYQTDANGQNKAYFSFKFDP</sequence>
<comment type="caution">
    <text evidence="2">The sequence shown here is derived from an EMBL/GenBank/DDBJ whole genome shotgun (WGS) entry which is preliminary data.</text>
</comment>
<reference evidence="2" key="2">
    <citation type="submission" date="2023-08" db="EMBL/GenBank/DDBJ databases">
        <title>Vibrio cholerae Outbreaks in Tanzania Exemplify Founder Flush: Simultaneous Increases in Population Size and Genetic Diversity.</title>
        <authorList>
            <person name="Debes A.K."/>
            <person name="Mohammed A."/>
            <person name="Maseke I."/>
            <person name="Almeida M."/>
            <person name="Li S."/>
            <person name="Matimba H."/>
            <person name="Joachim A."/>
            <person name="Mizinduko M."/>
            <person name="Nyanga S."/>
            <person name="Kelly M."/>
            <person name="Kachwamba Y."/>
            <person name="Schaffer A.M."/>
            <person name="Nyanga A.S."/>
            <person name="Mghamba J."/>
            <person name="Mosha F.S."/>
            <person name="Sack D.A."/>
            <person name="Stine O.C."/>
        </authorList>
    </citation>
    <scope>NUCLEOTIDE SEQUENCE</scope>
    <source>
        <strain evidence="2">TDS0091212</strain>
    </source>
</reference>
<proteinExistence type="predicted"/>
<dbReference type="PANTHER" id="PTHR43403:SF1">
    <property type="entry name" value="NAD-SPECIFIC GLUTAMATE DEHYDROGENASE"/>
    <property type="match status" value="1"/>
</dbReference>
<evidence type="ECO:0000313" key="2">
    <source>
        <dbReference type="EMBL" id="MBS7672978.1"/>
    </source>
</evidence>
<name>A0AAW4KLH8_VIBCL</name>
<protein>
    <submittedName>
        <fullName evidence="2">NAD-glutamate dehydrogenase</fullName>
    </submittedName>
</protein>
<accession>A0AAW4KLH8</accession>
<gene>
    <name evidence="2" type="ORF">KIN13_05950</name>
</gene>
<dbReference type="GO" id="GO:0004069">
    <property type="term" value="F:L-aspartate:2-oxoglutarate aminotransferase activity"/>
    <property type="evidence" value="ECO:0007669"/>
    <property type="project" value="InterPro"/>
</dbReference>
<organism evidence="2 3">
    <name type="scientific">Vibrio cholerae</name>
    <dbReference type="NCBI Taxonomy" id="666"/>
    <lineage>
        <taxon>Bacteria</taxon>
        <taxon>Pseudomonadati</taxon>
        <taxon>Pseudomonadota</taxon>
        <taxon>Gammaproteobacteria</taxon>
        <taxon>Vibrionales</taxon>
        <taxon>Vibrionaceae</taxon>
        <taxon>Vibrio</taxon>
    </lineage>
</organism>
<feature type="non-terminal residue" evidence="2">
    <location>
        <position position="99"/>
    </location>
</feature>
<dbReference type="Proteomes" id="UP001196338">
    <property type="component" value="Unassembled WGS sequence"/>
</dbReference>